<dbReference type="Proteomes" id="UP000615446">
    <property type="component" value="Unassembled WGS sequence"/>
</dbReference>
<dbReference type="AlphaFoldDB" id="A0A8H3R027"/>
<keyword evidence="1" id="KW-0175">Coiled coil</keyword>
<accession>A0A8H3R027</accession>
<comment type="caution">
    <text evidence="2">The sequence shown here is derived from an EMBL/GenBank/DDBJ whole genome shotgun (WGS) entry which is preliminary data.</text>
</comment>
<name>A0A8H3R027_9GLOM</name>
<dbReference type="EMBL" id="BLAL01000242">
    <property type="protein sequence ID" value="GES95509.1"/>
    <property type="molecule type" value="Genomic_DNA"/>
</dbReference>
<sequence>MSSKNRETSKYAQKFNLYNINNRKITSRKASNYCLNCKETDNNIKLLSSKMNRIEEIIDDFKNRQNKKTDKISTFNAKFTLNDVPCELEYDLSSFTLENLQKLVNFTTKNCTSNKN</sequence>
<evidence type="ECO:0000313" key="2">
    <source>
        <dbReference type="EMBL" id="GES95509.1"/>
    </source>
</evidence>
<evidence type="ECO:0000313" key="3">
    <source>
        <dbReference type="Proteomes" id="UP000615446"/>
    </source>
</evidence>
<dbReference type="OrthoDB" id="2383906at2759"/>
<proteinExistence type="predicted"/>
<gene>
    <name evidence="2" type="ORF">RCL2_002217400</name>
</gene>
<protein>
    <submittedName>
        <fullName evidence="2">Uncharacterized protein</fullName>
    </submittedName>
</protein>
<evidence type="ECO:0000256" key="1">
    <source>
        <dbReference type="SAM" id="Coils"/>
    </source>
</evidence>
<reference evidence="2" key="1">
    <citation type="submission" date="2019-10" db="EMBL/GenBank/DDBJ databases">
        <title>Conservation and host-specific expression of non-tandemly repeated heterogenous ribosome RNA gene in arbuscular mycorrhizal fungi.</title>
        <authorList>
            <person name="Maeda T."/>
            <person name="Kobayashi Y."/>
            <person name="Nakagawa T."/>
            <person name="Ezawa T."/>
            <person name="Yamaguchi K."/>
            <person name="Bino T."/>
            <person name="Nishimoto Y."/>
            <person name="Shigenobu S."/>
            <person name="Kawaguchi M."/>
        </authorList>
    </citation>
    <scope>NUCLEOTIDE SEQUENCE</scope>
    <source>
        <strain evidence="2">HR1</strain>
    </source>
</reference>
<organism evidence="2 3">
    <name type="scientific">Rhizophagus clarus</name>
    <dbReference type="NCBI Taxonomy" id="94130"/>
    <lineage>
        <taxon>Eukaryota</taxon>
        <taxon>Fungi</taxon>
        <taxon>Fungi incertae sedis</taxon>
        <taxon>Mucoromycota</taxon>
        <taxon>Glomeromycotina</taxon>
        <taxon>Glomeromycetes</taxon>
        <taxon>Glomerales</taxon>
        <taxon>Glomeraceae</taxon>
        <taxon>Rhizophagus</taxon>
    </lineage>
</organism>
<feature type="coiled-coil region" evidence="1">
    <location>
        <begin position="37"/>
        <end position="64"/>
    </location>
</feature>